<keyword evidence="3" id="KW-1185">Reference proteome</keyword>
<name>A0ABP6MF96_9ACTN</name>
<comment type="caution">
    <text evidence="2">The sequence shown here is derived from an EMBL/GenBank/DDBJ whole genome shotgun (WGS) entry which is preliminary data.</text>
</comment>
<dbReference type="RefSeq" id="WP_344521785.1">
    <property type="nucleotide sequence ID" value="NZ_BAAAUG010000052.1"/>
</dbReference>
<evidence type="ECO:0000256" key="1">
    <source>
        <dbReference type="SAM" id="Phobius"/>
    </source>
</evidence>
<accession>A0ABP6MF96</accession>
<gene>
    <name evidence="2" type="ORF">GCM10010449_33820</name>
</gene>
<proteinExistence type="predicted"/>
<evidence type="ECO:0000313" key="3">
    <source>
        <dbReference type="Proteomes" id="UP001501637"/>
    </source>
</evidence>
<sequence>MSARSHTRRDLGATKDSASVEIQLPWWAIALPAIAFAALLLLILNPADAHATSGGPAVTHVLERIQETVFGTTP</sequence>
<keyword evidence="1" id="KW-0472">Membrane</keyword>
<protein>
    <submittedName>
        <fullName evidence="2">Uncharacterized protein</fullName>
    </submittedName>
</protein>
<organism evidence="2 3">
    <name type="scientific">Streptomyces rectiviolaceus</name>
    <dbReference type="NCBI Taxonomy" id="332591"/>
    <lineage>
        <taxon>Bacteria</taxon>
        <taxon>Bacillati</taxon>
        <taxon>Actinomycetota</taxon>
        <taxon>Actinomycetes</taxon>
        <taxon>Kitasatosporales</taxon>
        <taxon>Streptomycetaceae</taxon>
        <taxon>Streptomyces</taxon>
    </lineage>
</organism>
<dbReference type="EMBL" id="BAAAUG010000052">
    <property type="protein sequence ID" value="GAA3108271.1"/>
    <property type="molecule type" value="Genomic_DNA"/>
</dbReference>
<keyword evidence="1" id="KW-1133">Transmembrane helix</keyword>
<keyword evidence="1" id="KW-0812">Transmembrane</keyword>
<dbReference type="Proteomes" id="UP001501637">
    <property type="component" value="Unassembled WGS sequence"/>
</dbReference>
<feature type="transmembrane region" description="Helical" evidence="1">
    <location>
        <begin position="24"/>
        <end position="44"/>
    </location>
</feature>
<evidence type="ECO:0000313" key="2">
    <source>
        <dbReference type="EMBL" id="GAA3108271.1"/>
    </source>
</evidence>
<reference evidence="3" key="1">
    <citation type="journal article" date="2019" name="Int. J. Syst. Evol. Microbiol.">
        <title>The Global Catalogue of Microorganisms (GCM) 10K type strain sequencing project: providing services to taxonomists for standard genome sequencing and annotation.</title>
        <authorList>
            <consortium name="The Broad Institute Genomics Platform"/>
            <consortium name="The Broad Institute Genome Sequencing Center for Infectious Disease"/>
            <person name="Wu L."/>
            <person name="Ma J."/>
        </authorList>
    </citation>
    <scope>NUCLEOTIDE SEQUENCE [LARGE SCALE GENOMIC DNA]</scope>
    <source>
        <strain evidence="3">JCM 9092</strain>
    </source>
</reference>